<name>A0A517MQ05_9BACT</name>
<dbReference type="InterPro" id="IPR042099">
    <property type="entry name" value="ANL_N_sf"/>
</dbReference>
<accession>A0A517MQ05</accession>
<dbReference type="EMBL" id="CP036263">
    <property type="protein sequence ID" value="QDS96961.1"/>
    <property type="molecule type" value="Genomic_DNA"/>
</dbReference>
<keyword evidence="2" id="KW-1185">Reference proteome</keyword>
<dbReference type="Gene3D" id="3.40.50.12780">
    <property type="entry name" value="N-terminal domain of ligase-like"/>
    <property type="match status" value="1"/>
</dbReference>
<keyword evidence="1" id="KW-0436">Ligase</keyword>
<reference evidence="1 2" key="1">
    <citation type="submission" date="2019-02" db="EMBL/GenBank/DDBJ databases">
        <title>Deep-cultivation of Planctomycetes and their phenomic and genomic characterization uncovers novel biology.</title>
        <authorList>
            <person name="Wiegand S."/>
            <person name="Jogler M."/>
            <person name="Boedeker C."/>
            <person name="Pinto D."/>
            <person name="Vollmers J."/>
            <person name="Rivas-Marin E."/>
            <person name="Kohn T."/>
            <person name="Peeters S.H."/>
            <person name="Heuer A."/>
            <person name="Rast P."/>
            <person name="Oberbeckmann S."/>
            <person name="Bunk B."/>
            <person name="Jeske O."/>
            <person name="Meyerdierks A."/>
            <person name="Storesund J.E."/>
            <person name="Kallscheuer N."/>
            <person name="Luecker S."/>
            <person name="Lage O.M."/>
            <person name="Pohl T."/>
            <person name="Merkel B.J."/>
            <person name="Hornburger P."/>
            <person name="Mueller R.-W."/>
            <person name="Bruemmer F."/>
            <person name="Labrenz M."/>
            <person name="Spormann A.M."/>
            <person name="Op den Camp H."/>
            <person name="Overmann J."/>
            <person name="Amann R."/>
            <person name="Jetten M.S.M."/>
            <person name="Mascher T."/>
            <person name="Medema M.H."/>
            <person name="Devos D.P."/>
            <person name="Kaster A.-K."/>
            <person name="Ovreas L."/>
            <person name="Rohde M."/>
            <person name="Galperin M.Y."/>
            <person name="Jogler C."/>
        </authorList>
    </citation>
    <scope>NUCLEOTIDE SEQUENCE [LARGE SCALE GENOMIC DNA]</scope>
    <source>
        <strain evidence="1 2">HG15A2</strain>
    </source>
</reference>
<dbReference type="KEGG" id="amob:HG15A2_02200"/>
<evidence type="ECO:0000313" key="2">
    <source>
        <dbReference type="Proteomes" id="UP000319852"/>
    </source>
</evidence>
<dbReference type="EC" id="6.2.1.30" evidence="1"/>
<dbReference type="PANTHER" id="PTHR36932:SF1">
    <property type="entry name" value="CAPSULAR POLYSACCHARIDE BIOSYNTHESIS PROTEIN"/>
    <property type="match status" value="1"/>
</dbReference>
<gene>
    <name evidence="1" type="ORF">HG15A2_02200</name>
</gene>
<dbReference type="InterPro" id="IPR053158">
    <property type="entry name" value="CapK_Type1_Caps_Biosynth"/>
</dbReference>
<sequence>MNKKLKAIYYSLPPRLQDLAISAHGYRLKSQRFGSVWRRKVDELMSSQWWNAESHREYQLSKLRQLVKEAVDWTTYYRETLGDSKISPSSFQRIEDIRKLPILDKSVLRSRTKDFYNLAPWRKPVEIELTSGSTGTPLAIPVDQESISTAVALLERQYRWAGVSFMQRHARLAGAIISKNDDPIRPYRFNYAWNQLLCSSYHLTPPNIRKIAQALGAFRPKYLHCYPSAGYSVAKWLNKNPRFKSKIGLQAVFTTAETLYDFQRQEMENAYGCTVWNHYGSAEGAPFIGQCDQGRLHVNDESGIVEFLRPDGTPASAGEEAEMVVTSFRSFGVPLIRYRIGDYAIWSDEECPCGREMTVVSEIRGRHDDVMVTSERGVVGRLSQVSKVAPQAFIESQIEELQLDYFIFRYVPDPNYFLAERDLPAIAGEMRERLGSGIHIDFKKLDQIECGARGKFRSMIGLPRELWPRDYQ</sequence>
<dbReference type="SUPFAM" id="SSF56801">
    <property type="entry name" value="Acetyl-CoA synthetase-like"/>
    <property type="match status" value="1"/>
</dbReference>
<dbReference type="Proteomes" id="UP000319852">
    <property type="component" value="Chromosome"/>
</dbReference>
<dbReference type="AlphaFoldDB" id="A0A517MQ05"/>
<dbReference type="RefSeq" id="WP_145056963.1">
    <property type="nucleotide sequence ID" value="NZ_CP036263.1"/>
</dbReference>
<proteinExistence type="predicted"/>
<evidence type="ECO:0000313" key="1">
    <source>
        <dbReference type="EMBL" id="QDS96961.1"/>
    </source>
</evidence>
<organism evidence="1 2">
    <name type="scientific">Adhaeretor mobilis</name>
    <dbReference type="NCBI Taxonomy" id="1930276"/>
    <lineage>
        <taxon>Bacteria</taxon>
        <taxon>Pseudomonadati</taxon>
        <taxon>Planctomycetota</taxon>
        <taxon>Planctomycetia</taxon>
        <taxon>Pirellulales</taxon>
        <taxon>Lacipirellulaceae</taxon>
        <taxon>Adhaeretor</taxon>
    </lineage>
</organism>
<dbReference type="PANTHER" id="PTHR36932">
    <property type="entry name" value="CAPSULAR POLYSACCHARIDE BIOSYNTHESIS PROTEIN"/>
    <property type="match status" value="1"/>
</dbReference>
<dbReference type="GO" id="GO:0047475">
    <property type="term" value="F:phenylacetate-CoA ligase activity"/>
    <property type="evidence" value="ECO:0007669"/>
    <property type="project" value="UniProtKB-EC"/>
</dbReference>
<protein>
    <submittedName>
        <fullName evidence="1">Phenylacetate-coenzyme A ligase</fullName>
        <ecNumber evidence="1">6.2.1.30</ecNumber>
    </submittedName>
</protein>
<dbReference type="OrthoDB" id="580775at2"/>